<evidence type="ECO:0000256" key="1">
    <source>
        <dbReference type="SAM" id="Coils"/>
    </source>
</evidence>
<dbReference type="Proteomes" id="UP000821853">
    <property type="component" value="Chromosome 1"/>
</dbReference>
<feature type="region of interest" description="Disordered" evidence="2">
    <location>
        <begin position="1"/>
        <end position="59"/>
    </location>
</feature>
<dbReference type="AlphaFoldDB" id="A0A9J6FCP4"/>
<proteinExistence type="predicted"/>
<accession>A0A9J6FCP4</accession>
<evidence type="ECO:0000313" key="3">
    <source>
        <dbReference type="EMBL" id="KAH9360400.1"/>
    </source>
</evidence>
<dbReference type="VEuPathDB" id="VectorBase:HLOH_052404"/>
<keyword evidence="1" id="KW-0175">Coiled coil</keyword>
<feature type="compositionally biased region" description="Acidic residues" evidence="2">
    <location>
        <begin position="34"/>
        <end position="43"/>
    </location>
</feature>
<reference evidence="3 4" key="1">
    <citation type="journal article" date="2020" name="Cell">
        <title>Large-Scale Comparative Analyses of Tick Genomes Elucidate Their Genetic Diversity and Vector Capacities.</title>
        <authorList>
            <consortium name="Tick Genome and Microbiome Consortium (TIGMIC)"/>
            <person name="Jia N."/>
            <person name="Wang J."/>
            <person name="Shi W."/>
            <person name="Du L."/>
            <person name="Sun Y."/>
            <person name="Zhan W."/>
            <person name="Jiang J.F."/>
            <person name="Wang Q."/>
            <person name="Zhang B."/>
            <person name="Ji P."/>
            <person name="Bell-Sakyi L."/>
            <person name="Cui X.M."/>
            <person name="Yuan T.T."/>
            <person name="Jiang B.G."/>
            <person name="Yang W.F."/>
            <person name="Lam T.T."/>
            <person name="Chang Q.C."/>
            <person name="Ding S.J."/>
            <person name="Wang X.J."/>
            <person name="Zhu J.G."/>
            <person name="Ruan X.D."/>
            <person name="Zhao L."/>
            <person name="Wei J.T."/>
            <person name="Ye R.Z."/>
            <person name="Que T.C."/>
            <person name="Du C.H."/>
            <person name="Zhou Y.H."/>
            <person name="Cheng J.X."/>
            <person name="Dai P.F."/>
            <person name="Guo W.B."/>
            <person name="Han X.H."/>
            <person name="Huang E.J."/>
            <person name="Li L.F."/>
            <person name="Wei W."/>
            <person name="Gao Y.C."/>
            <person name="Liu J.Z."/>
            <person name="Shao H.Z."/>
            <person name="Wang X."/>
            <person name="Wang C.C."/>
            <person name="Yang T.C."/>
            <person name="Huo Q.B."/>
            <person name="Li W."/>
            <person name="Chen H.Y."/>
            <person name="Chen S.E."/>
            <person name="Zhou L.G."/>
            <person name="Ni X.B."/>
            <person name="Tian J.H."/>
            <person name="Sheng Y."/>
            <person name="Liu T."/>
            <person name="Pan Y.S."/>
            <person name="Xia L.Y."/>
            <person name="Li J."/>
            <person name="Zhao F."/>
            <person name="Cao W.C."/>
        </authorList>
    </citation>
    <scope>NUCLEOTIDE SEQUENCE [LARGE SCALE GENOMIC DNA]</scope>
    <source>
        <strain evidence="3">HaeL-2018</strain>
    </source>
</reference>
<dbReference type="OrthoDB" id="6505251at2759"/>
<dbReference type="EMBL" id="JABSTR010000001">
    <property type="protein sequence ID" value="KAH9360400.1"/>
    <property type="molecule type" value="Genomic_DNA"/>
</dbReference>
<keyword evidence="4" id="KW-1185">Reference proteome</keyword>
<protein>
    <submittedName>
        <fullName evidence="3">Uncharacterized protein</fullName>
    </submittedName>
</protein>
<sequence>MEEGVEQKKRTVATQAFCPPQQDRQPSVKCGQTDTEEEGESEIFDSSQEVSSGLDGEADECCHGDEEDEWLDKMLSQLGLPRCEELSGGAAAVPPVDGREPAPVERDLDELRAEEHYHRELRDVLWTIVSVKVDDTGVAAAQMRAAWKLYERNTKTMDALIRDKERALGVLKEELQQLQLENQSLREKICAAPAPS</sequence>
<gene>
    <name evidence="3" type="ORF">HPB48_012171</name>
</gene>
<comment type="caution">
    <text evidence="3">The sequence shown here is derived from an EMBL/GenBank/DDBJ whole genome shotgun (WGS) entry which is preliminary data.</text>
</comment>
<feature type="compositionally biased region" description="Polar residues" evidence="2">
    <location>
        <begin position="22"/>
        <end position="33"/>
    </location>
</feature>
<evidence type="ECO:0000256" key="2">
    <source>
        <dbReference type="SAM" id="MobiDB-lite"/>
    </source>
</evidence>
<feature type="coiled-coil region" evidence="1">
    <location>
        <begin position="161"/>
        <end position="188"/>
    </location>
</feature>
<evidence type="ECO:0000313" key="4">
    <source>
        <dbReference type="Proteomes" id="UP000821853"/>
    </source>
</evidence>
<name>A0A9J6FCP4_HAELO</name>
<organism evidence="3 4">
    <name type="scientific">Haemaphysalis longicornis</name>
    <name type="common">Bush tick</name>
    <dbReference type="NCBI Taxonomy" id="44386"/>
    <lineage>
        <taxon>Eukaryota</taxon>
        <taxon>Metazoa</taxon>
        <taxon>Ecdysozoa</taxon>
        <taxon>Arthropoda</taxon>
        <taxon>Chelicerata</taxon>
        <taxon>Arachnida</taxon>
        <taxon>Acari</taxon>
        <taxon>Parasitiformes</taxon>
        <taxon>Ixodida</taxon>
        <taxon>Ixodoidea</taxon>
        <taxon>Ixodidae</taxon>
        <taxon>Haemaphysalinae</taxon>
        <taxon>Haemaphysalis</taxon>
    </lineage>
</organism>